<evidence type="ECO:0000256" key="1">
    <source>
        <dbReference type="ARBA" id="ARBA00004370"/>
    </source>
</evidence>
<dbReference type="Gene3D" id="3.30.1370.120">
    <property type="match status" value="1"/>
</dbReference>
<dbReference type="InterPro" id="IPR001775">
    <property type="entry name" value="GspD/PilQ"/>
</dbReference>
<keyword evidence="2 7" id="KW-0813">Transport</keyword>
<evidence type="ECO:0000256" key="4">
    <source>
        <dbReference type="ARBA" id="ARBA00023136"/>
    </source>
</evidence>
<dbReference type="Pfam" id="PF03958">
    <property type="entry name" value="Secretin_N"/>
    <property type="match status" value="1"/>
</dbReference>
<keyword evidence="4" id="KW-0472">Membrane</keyword>
<evidence type="ECO:0000256" key="6">
    <source>
        <dbReference type="RuleBase" id="RU004003"/>
    </source>
</evidence>
<comment type="caution">
    <text evidence="10">The sequence shown here is derived from an EMBL/GenBank/DDBJ whole genome shotgun (WGS) entry which is preliminary data.</text>
</comment>
<dbReference type="Proteomes" id="UP000807850">
    <property type="component" value="Unassembled WGS sequence"/>
</dbReference>
<keyword evidence="5" id="KW-0998">Cell outer membrane</keyword>
<evidence type="ECO:0000313" key="10">
    <source>
        <dbReference type="EMBL" id="MBI3539244.1"/>
    </source>
</evidence>
<evidence type="ECO:0000256" key="5">
    <source>
        <dbReference type="ARBA" id="ARBA00023237"/>
    </source>
</evidence>
<dbReference type="PANTHER" id="PTHR30332:SF17">
    <property type="entry name" value="TYPE IV PILIATION SYSTEM PROTEIN DR_0774-RELATED"/>
    <property type="match status" value="1"/>
</dbReference>
<accession>A0A9D6QNT4</accession>
<evidence type="ECO:0000256" key="7">
    <source>
        <dbReference type="RuleBase" id="RU004004"/>
    </source>
</evidence>
<feature type="chain" id="PRO_5039237699" description="Secretin/TonB short N-terminal domain-containing protein" evidence="8">
    <location>
        <begin position="31"/>
        <end position="420"/>
    </location>
</feature>
<dbReference type="InterPro" id="IPR005644">
    <property type="entry name" value="NolW-like"/>
</dbReference>
<proteinExistence type="inferred from homology"/>
<dbReference type="InterPro" id="IPR038591">
    <property type="entry name" value="NolW-like_sf"/>
</dbReference>
<organism evidence="10 11">
    <name type="scientific">Eiseniibacteriota bacterium</name>
    <dbReference type="NCBI Taxonomy" id="2212470"/>
    <lineage>
        <taxon>Bacteria</taxon>
        <taxon>Candidatus Eiseniibacteriota</taxon>
    </lineage>
</organism>
<dbReference type="PRINTS" id="PR00811">
    <property type="entry name" value="BCTERIALGSPD"/>
</dbReference>
<evidence type="ECO:0000259" key="9">
    <source>
        <dbReference type="SMART" id="SM00965"/>
    </source>
</evidence>
<keyword evidence="3 8" id="KW-0732">Signal</keyword>
<evidence type="ECO:0000256" key="8">
    <source>
        <dbReference type="SAM" id="SignalP"/>
    </source>
</evidence>
<dbReference type="GO" id="GO:0009306">
    <property type="term" value="P:protein secretion"/>
    <property type="evidence" value="ECO:0007669"/>
    <property type="project" value="InterPro"/>
</dbReference>
<sequence length="420" mass="44249">MLRSRRFIFAGAIALAAMFGLASVASWAGAAGPRLISLDAKDASLPDVLKILADKGSLNIITGPGVTTGRISILMKDVPVDQAINLVVRAAGLAYERIGNSVLVANTEALKNETGLSSYVVELKYASAADVKEALKKVSADIELDPGGNRLIVVTSPRVIAEIQEIVGIMDVPAQQVMLEARIVEVSTDDAKKLGIDWDKLNSQGVVIVEGGRDSSTTSAQGAVPGTLPFRDFSSVGRAGRQAQSFQVVLDLLIHQGNARVLANPKIATLNGREAAMLVGTRIPFVVTGTVFAGNGAAPVQTIQREEVGIKLRITPTINSDGYITTVINPEVSSVAGFTGPDNSLPIVSTRQATTTVRLKDGNSVIIGGLLSEEKTTNITKVPLLGDIPGIGLLFQHRVTSTSKKDLVIEVTPHIMAEQH</sequence>
<evidence type="ECO:0000256" key="3">
    <source>
        <dbReference type="ARBA" id="ARBA00022729"/>
    </source>
</evidence>
<dbReference type="InterPro" id="IPR004846">
    <property type="entry name" value="T2SS/T3SS_dom"/>
</dbReference>
<comment type="subcellular location">
    <subcellularLocation>
        <location evidence="7">Cell outer membrane</location>
    </subcellularLocation>
    <subcellularLocation>
        <location evidence="1">Membrane</location>
    </subcellularLocation>
</comment>
<dbReference type="AlphaFoldDB" id="A0A9D6QNT4"/>
<dbReference type="InterPro" id="IPR050810">
    <property type="entry name" value="Bact_Secretion_Sys_Channel"/>
</dbReference>
<evidence type="ECO:0000256" key="2">
    <source>
        <dbReference type="ARBA" id="ARBA00022448"/>
    </source>
</evidence>
<gene>
    <name evidence="10" type="ORF">HY076_03110</name>
</gene>
<dbReference type="InterPro" id="IPR011662">
    <property type="entry name" value="Secretin/TonB_short_N"/>
</dbReference>
<protein>
    <recommendedName>
        <fullName evidence="9">Secretin/TonB short N-terminal domain-containing protein</fullName>
    </recommendedName>
</protein>
<feature type="domain" description="Secretin/TonB short N-terminal" evidence="9">
    <location>
        <begin position="58"/>
        <end position="107"/>
    </location>
</feature>
<dbReference type="EMBL" id="JACQAY010000090">
    <property type="protein sequence ID" value="MBI3539244.1"/>
    <property type="molecule type" value="Genomic_DNA"/>
</dbReference>
<dbReference type="Pfam" id="PF00263">
    <property type="entry name" value="Secretin"/>
    <property type="match status" value="1"/>
</dbReference>
<comment type="similarity">
    <text evidence="6">Belongs to the bacterial secretin family.</text>
</comment>
<reference evidence="10" key="1">
    <citation type="submission" date="2020-07" db="EMBL/GenBank/DDBJ databases">
        <title>Huge and variable diversity of episymbiotic CPR bacteria and DPANN archaea in groundwater ecosystems.</title>
        <authorList>
            <person name="He C.Y."/>
            <person name="Keren R."/>
            <person name="Whittaker M."/>
            <person name="Farag I.F."/>
            <person name="Doudna J."/>
            <person name="Cate J.H.D."/>
            <person name="Banfield J.F."/>
        </authorList>
    </citation>
    <scope>NUCLEOTIDE SEQUENCE</scope>
    <source>
        <strain evidence="10">NC_groundwater_928_Pr1_S-0.2um_72_17</strain>
    </source>
</reference>
<feature type="signal peptide" evidence="8">
    <location>
        <begin position="1"/>
        <end position="30"/>
    </location>
</feature>
<dbReference type="Gene3D" id="3.30.1370.130">
    <property type="match status" value="1"/>
</dbReference>
<dbReference type="SMART" id="SM00965">
    <property type="entry name" value="STN"/>
    <property type="match status" value="1"/>
</dbReference>
<dbReference type="GO" id="GO:0009279">
    <property type="term" value="C:cell outer membrane"/>
    <property type="evidence" value="ECO:0007669"/>
    <property type="project" value="UniProtKB-SubCell"/>
</dbReference>
<dbReference type="PANTHER" id="PTHR30332">
    <property type="entry name" value="PROBABLE GENERAL SECRETION PATHWAY PROTEIN D"/>
    <property type="match status" value="1"/>
</dbReference>
<dbReference type="GO" id="GO:0015627">
    <property type="term" value="C:type II protein secretion system complex"/>
    <property type="evidence" value="ECO:0007669"/>
    <property type="project" value="TreeGrafter"/>
</dbReference>
<name>A0A9D6QNT4_UNCEI</name>
<evidence type="ECO:0000313" key="11">
    <source>
        <dbReference type="Proteomes" id="UP000807850"/>
    </source>
</evidence>